<evidence type="ECO:0000313" key="2">
    <source>
        <dbReference type="Proteomes" id="UP001168877"/>
    </source>
</evidence>
<dbReference type="AlphaFoldDB" id="A0AA39S5W1"/>
<organism evidence="1 2">
    <name type="scientific">Acer saccharum</name>
    <name type="common">Sugar maple</name>
    <dbReference type="NCBI Taxonomy" id="4024"/>
    <lineage>
        <taxon>Eukaryota</taxon>
        <taxon>Viridiplantae</taxon>
        <taxon>Streptophyta</taxon>
        <taxon>Embryophyta</taxon>
        <taxon>Tracheophyta</taxon>
        <taxon>Spermatophyta</taxon>
        <taxon>Magnoliopsida</taxon>
        <taxon>eudicotyledons</taxon>
        <taxon>Gunneridae</taxon>
        <taxon>Pentapetalae</taxon>
        <taxon>rosids</taxon>
        <taxon>malvids</taxon>
        <taxon>Sapindales</taxon>
        <taxon>Sapindaceae</taxon>
        <taxon>Hippocastanoideae</taxon>
        <taxon>Acereae</taxon>
        <taxon>Acer</taxon>
    </lineage>
</organism>
<sequence length="87" mass="9505">MTLMVENLERITKSHKKNMTSKVKEENSMNSKGNEVRKIADLGGYPVEEVIGEDGERVDAVGVGIVIDAVLATASSLQSPLQEIEIY</sequence>
<keyword evidence="2" id="KW-1185">Reference proteome</keyword>
<accession>A0AA39S5W1</accession>
<comment type="caution">
    <text evidence="1">The sequence shown here is derived from an EMBL/GenBank/DDBJ whole genome shotgun (WGS) entry which is preliminary data.</text>
</comment>
<reference evidence="1" key="1">
    <citation type="journal article" date="2022" name="Plant J.">
        <title>Strategies of tolerance reflected in two North American maple genomes.</title>
        <authorList>
            <person name="McEvoy S.L."/>
            <person name="Sezen U.U."/>
            <person name="Trouern-Trend A."/>
            <person name="McMahon S.M."/>
            <person name="Schaberg P.G."/>
            <person name="Yang J."/>
            <person name="Wegrzyn J.L."/>
            <person name="Swenson N.G."/>
        </authorList>
    </citation>
    <scope>NUCLEOTIDE SEQUENCE</scope>
    <source>
        <strain evidence="1">NS2018</strain>
    </source>
</reference>
<dbReference type="Proteomes" id="UP001168877">
    <property type="component" value="Unassembled WGS sequence"/>
</dbReference>
<gene>
    <name evidence="1" type="ORF">LWI29_032551</name>
</gene>
<evidence type="ECO:0000313" key="1">
    <source>
        <dbReference type="EMBL" id="KAK0585694.1"/>
    </source>
</evidence>
<name>A0AA39S5W1_ACESA</name>
<protein>
    <submittedName>
        <fullName evidence="1">Uncharacterized protein</fullName>
    </submittedName>
</protein>
<reference evidence="1" key="2">
    <citation type="submission" date="2023-06" db="EMBL/GenBank/DDBJ databases">
        <authorList>
            <person name="Swenson N.G."/>
            <person name="Wegrzyn J.L."/>
            <person name="Mcevoy S.L."/>
        </authorList>
    </citation>
    <scope>NUCLEOTIDE SEQUENCE</scope>
    <source>
        <strain evidence="1">NS2018</strain>
        <tissue evidence="1">Leaf</tissue>
    </source>
</reference>
<proteinExistence type="predicted"/>
<dbReference type="EMBL" id="JAUESC010000383">
    <property type="protein sequence ID" value="KAK0585694.1"/>
    <property type="molecule type" value="Genomic_DNA"/>
</dbReference>